<accession>A0ABP9L598</accession>
<dbReference type="Proteomes" id="UP001501083">
    <property type="component" value="Unassembled WGS sequence"/>
</dbReference>
<evidence type="ECO:0000313" key="3">
    <source>
        <dbReference type="Proteomes" id="UP001501083"/>
    </source>
</evidence>
<keyword evidence="1" id="KW-0732">Signal</keyword>
<organism evidence="2 3">
    <name type="scientific">Lysobacter panacisoli</name>
    <dbReference type="NCBI Taxonomy" id="1255263"/>
    <lineage>
        <taxon>Bacteria</taxon>
        <taxon>Pseudomonadati</taxon>
        <taxon>Pseudomonadota</taxon>
        <taxon>Gammaproteobacteria</taxon>
        <taxon>Lysobacterales</taxon>
        <taxon>Lysobacteraceae</taxon>
        <taxon>Lysobacter</taxon>
    </lineage>
</organism>
<reference evidence="3" key="1">
    <citation type="journal article" date="2019" name="Int. J. Syst. Evol. Microbiol.">
        <title>The Global Catalogue of Microorganisms (GCM) 10K type strain sequencing project: providing services to taxonomists for standard genome sequencing and annotation.</title>
        <authorList>
            <consortium name="The Broad Institute Genomics Platform"/>
            <consortium name="The Broad Institute Genome Sequencing Center for Infectious Disease"/>
            <person name="Wu L."/>
            <person name="Ma J."/>
        </authorList>
    </citation>
    <scope>NUCLEOTIDE SEQUENCE [LARGE SCALE GENOMIC DNA]</scope>
    <source>
        <strain evidence="3">JCM 19212</strain>
    </source>
</reference>
<gene>
    <name evidence="2" type="ORF">GCM10025759_06260</name>
</gene>
<feature type="signal peptide" evidence="1">
    <location>
        <begin position="1"/>
        <end position="22"/>
    </location>
</feature>
<dbReference type="RefSeq" id="WP_158982856.1">
    <property type="nucleotide sequence ID" value="NZ_BAABKY010000001.1"/>
</dbReference>
<proteinExistence type="predicted"/>
<evidence type="ECO:0000313" key="2">
    <source>
        <dbReference type="EMBL" id="GAA5069432.1"/>
    </source>
</evidence>
<comment type="caution">
    <text evidence="2">The sequence shown here is derived from an EMBL/GenBank/DDBJ whole genome shotgun (WGS) entry which is preliminary data.</text>
</comment>
<evidence type="ECO:0000256" key="1">
    <source>
        <dbReference type="SAM" id="SignalP"/>
    </source>
</evidence>
<feature type="chain" id="PRO_5047516914" evidence="1">
    <location>
        <begin position="23"/>
        <end position="358"/>
    </location>
</feature>
<keyword evidence="3" id="KW-1185">Reference proteome</keyword>
<name>A0ABP9L598_9GAMM</name>
<sequence length="358" mass="39172">MRFPRLNSLALGLALAATGAHAATPTEPASSTEATKAIAESTSAILRGDSSAAVKALAAAPADGFVGKDADYRACMVKRLDAAAPVHATADITDPFARGVLEDYQDYWWRAMAVPAQRAMFEAMLLQSLRKRLGVSAEAAKDMDAVEPLLQQRLLDRGYHAQLGRTMPLRELMMWRKQETKPWRVELPDGPYTVKVELLDDFVSRGWTSYGRCERGSAGGWATAEALYAVVPSYTEGLDSEAFRVVFLGHETQHFADQNAFPGLAPWELEYRAKLVELAQAREVSAKRLGYMVTAQSDDIESPHTYANKRVVADLTARLGAAPDTVAVERLQQAARELLLEDTARRKGTTAHADPVAR</sequence>
<dbReference type="EMBL" id="BAABKY010000001">
    <property type="protein sequence ID" value="GAA5069432.1"/>
    <property type="molecule type" value="Genomic_DNA"/>
</dbReference>
<protein>
    <submittedName>
        <fullName evidence="2">Uncharacterized protein</fullName>
    </submittedName>
</protein>